<reference evidence="4 5" key="1">
    <citation type="submission" date="2024-01" db="EMBL/GenBank/DDBJ databases">
        <title>The complete chloroplast genome sequence of Lithospermum erythrorhizon: insights into the phylogenetic relationship among Boraginaceae species and the maternal lineages of purple gromwells.</title>
        <authorList>
            <person name="Okada T."/>
            <person name="Watanabe K."/>
        </authorList>
    </citation>
    <scope>NUCLEOTIDE SEQUENCE [LARGE SCALE GENOMIC DNA]</scope>
</reference>
<dbReference type="SMART" id="SM00856">
    <property type="entry name" value="PMEI"/>
    <property type="match status" value="1"/>
</dbReference>
<dbReference type="PANTHER" id="PTHR31080">
    <property type="entry name" value="PECTINESTERASE INHIBITOR-LIKE"/>
    <property type="match status" value="1"/>
</dbReference>
<accession>A0AAV3R590</accession>
<evidence type="ECO:0000259" key="3">
    <source>
        <dbReference type="SMART" id="SM00856"/>
    </source>
</evidence>
<feature type="domain" description="Pectinesterase inhibitor" evidence="3">
    <location>
        <begin position="33"/>
        <end position="193"/>
    </location>
</feature>
<keyword evidence="5" id="KW-1185">Reference proteome</keyword>
<dbReference type="NCBIfam" id="TIGR01614">
    <property type="entry name" value="PME_inhib"/>
    <property type="match status" value="1"/>
</dbReference>
<dbReference type="AlphaFoldDB" id="A0AAV3R590"/>
<comment type="caution">
    <text evidence="4">The sequence shown here is derived from an EMBL/GenBank/DDBJ whole genome shotgun (WGS) entry which is preliminary data.</text>
</comment>
<evidence type="ECO:0000313" key="5">
    <source>
        <dbReference type="Proteomes" id="UP001454036"/>
    </source>
</evidence>
<dbReference type="SUPFAM" id="SSF101148">
    <property type="entry name" value="Plant invertase/pectin methylesterase inhibitor"/>
    <property type="match status" value="1"/>
</dbReference>
<dbReference type="Pfam" id="PF04043">
    <property type="entry name" value="PMEI"/>
    <property type="match status" value="1"/>
</dbReference>
<dbReference type="Proteomes" id="UP001454036">
    <property type="component" value="Unassembled WGS sequence"/>
</dbReference>
<dbReference type="CDD" id="cd15798">
    <property type="entry name" value="PMEI-like_3"/>
    <property type="match status" value="1"/>
</dbReference>
<dbReference type="EMBL" id="BAABME010007695">
    <property type="protein sequence ID" value="GAA0171490.1"/>
    <property type="molecule type" value="Genomic_DNA"/>
</dbReference>
<dbReference type="InterPro" id="IPR035513">
    <property type="entry name" value="Invertase/methylesterase_inhib"/>
</dbReference>
<dbReference type="Gene3D" id="1.20.140.40">
    <property type="entry name" value="Invertase/pectin methylesterase inhibitor family protein"/>
    <property type="match status" value="1"/>
</dbReference>
<sequence length="201" mass="21891">MARLTISMLPITLILLCLTCKIESTTTSAATEATSSFIRSKCSSTTYPSLCFQSLSSHASTIQTSQHQLVQTALSVSLERAQSTQSYMNKLGKFKGLKAIEYAAIKDCIEEMSDDVDRLSKSVKELKSMGKDTKGADFIWHMSNIETWVSAALTDGTTCMDGFSGKSMNGRIRSSIKTRITHVAQVTSNALSLVNQYAGAY</sequence>
<dbReference type="InterPro" id="IPR006501">
    <property type="entry name" value="Pectinesterase_inhib_dom"/>
</dbReference>
<dbReference type="GO" id="GO:0046910">
    <property type="term" value="F:pectinesterase inhibitor activity"/>
    <property type="evidence" value="ECO:0007669"/>
    <property type="project" value="UniProtKB-ARBA"/>
</dbReference>
<proteinExistence type="predicted"/>
<keyword evidence="1 2" id="KW-0732">Signal</keyword>
<feature type="signal peptide" evidence="2">
    <location>
        <begin position="1"/>
        <end position="24"/>
    </location>
</feature>
<dbReference type="InterPro" id="IPR051955">
    <property type="entry name" value="PME_Inhibitor"/>
</dbReference>
<evidence type="ECO:0000256" key="1">
    <source>
        <dbReference type="ARBA" id="ARBA00022729"/>
    </source>
</evidence>
<gene>
    <name evidence="4" type="ORF">LIER_25508</name>
</gene>
<dbReference type="PANTHER" id="PTHR31080:SF87">
    <property type="entry name" value="PECTINESTERASE INHIBITOR 7"/>
    <property type="match status" value="1"/>
</dbReference>
<name>A0AAV3R590_LITER</name>
<dbReference type="FunFam" id="1.20.140.40:FF:000005">
    <property type="entry name" value="Pectin methylesterase inhibitor 1"/>
    <property type="match status" value="1"/>
</dbReference>
<protein>
    <recommendedName>
        <fullName evidence="3">Pectinesterase inhibitor domain-containing protein</fullName>
    </recommendedName>
</protein>
<feature type="chain" id="PRO_5043495210" description="Pectinesterase inhibitor domain-containing protein" evidence="2">
    <location>
        <begin position="25"/>
        <end position="201"/>
    </location>
</feature>
<evidence type="ECO:0000256" key="2">
    <source>
        <dbReference type="SAM" id="SignalP"/>
    </source>
</evidence>
<evidence type="ECO:0000313" key="4">
    <source>
        <dbReference type="EMBL" id="GAA0171490.1"/>
    </source>
</evidence>
<organism evidence="4 5">
    <name type="scientific">Lithospermum erythrorhizon</name>
    <name type="common">Purple gromwell</name>
    <name type="synonym">Lithospermum officinale var. erythrorhizon</name>
    <dbReference type="NCBI Taxonomy" id="34254"/>
    <lineage>
        <taxon>Eukaryota</taxon>
        <taxon>Viridiplantae</taxon>
        <taxon>Streptophyta</taxon>
        <taxon>Embryophyta</taxon>
        <taxon>Tracheophyta</taxon>
        <taxon>Spermatophyta</taxon>
        <taxon>Magnoliopsida</taxon>
        <taxon>eudicotyledons</taxon>
        <taxon>Gunneridae</taxon>
        <taxon>Pentapetalae</taxon>
        <taxon>asterids</taxon>
        <taxon>lamiids</taxon>
        <taxon>Boraginales</taxon>
        <taxon>Boraginaceae</taxon>
        <taxon>Boraginoideae</taxon>
        <taxon>Lithospermeae</taxon>
        <taxon>Lithospermum</taxon>
    </lineage>
</organism>